<evidence type="ECO:0000313" key="2">
    <source>
        <dbReference type="WBParaSite" id="ES5_v2.g19480.t1"/>
    </source>
</evidence>
<accession>A0AC34FPU0</accession>
<proteinExistence type="predicted"/>
<organism evidence="1 2">
    <name type="scientific">Panagrolaimus sp. ES5</name>
    <dbReference type="NCBI Taxonomy" id="591445"/>
    <lineage>
        <taxon>Eukaryota</taxon>
        <taxon>Metazoa</taxon>
        <taxon>Ecdysozoa</taxon>
        <taxon>Nematoda</taxon>
        <taxon>Chromadorea</taxon>
        <taxon>Rhabditida</taxon>
        <taxon>Tylenchina</taxon>
        <taxon>Panagrolaimomorpha</taxon>
        <taxon>Panagrolaimoidea</taxon>
        <taxon>Panagrolaimidae</taxon>
        <taxon>Panagrolaimus</taxon>
    </lineage>
</organism>
<protein>
    <submittedName>
        <fullName evidence="2">Uncharacterized protein</fullName>
    </submittedName>
</protein>
<name>A0AC34FPU0_9BILA</name>
<evidence type="ECO:0000313" key="1">
    <source>
        <dbReference type="Proteomes" id="UP000887579"/>
    </source>
</evidence>
<reference evidence="2" key="1">
    <citation type="submission" date="2022-11" db="UniProtKB">
        <authorList>
            <consortium name="WormBaseParasite"/>
        </authorList>
    </citation>
    <scope>IDENTIFICATION</scope>
</reference>
<sequence length="125" mass="14274">MNHHILEIVKKAYLSVSILAENEKYRDIFHKEEIIEKFIHLLKSFDKNIQKTALLIIGNTINDGGEQFMIDNGVLKFMPNILKCSDREIVKLAINVFQNLIVGSKTKISKSVDPKLIPLIVDQLS</sequence>
<dbReference type="Proteomes" id="UP000887579">
    <property type="component" value="Unplaced"/>
</dbReference>
<dbReference type="WBParaSite" id="ES5_v2.g19480.t1">
    <property type="protein sequence ID" value="ES5_v2.g19480.t1"/>
    <property type="gene ID" value="ES5_v2.g19480"/>
</dbReference>